<keyword evidence="9 17" id="KW-0547">Nucleotide-binding</keyword>
<dbReference type="KEGG" id="tpal:117642137"/>
<dbReference type="PANTHER" id="PTHR22988">
    <property type="entry name" value="MYOTONIC DYSTROPHY S/T KINASE-RELATED"/>
    <property type="match status" value="1"/>
</dbReference>
<dbReference type="EC" id="2.7.11.1" evidence="3"/>
<dbReference type="RefSeq" id="XP_034235902.1">
    <property type="nucleotide sequence ID" value="XM_034380011.1"/>
</dbReference>
<evidence type="ECO:0000256" key="6">
    <source>
        <dbReference type="ARBA" id="ARBA00022553"/>
    </source>
</evidence>
<evidence type="ECO:0000256" key="2">
    <source>
        <dbReference type="ARBA" id="ARBA00004496"/>
    </source>
</evidence>
<dbReference type="Pfam" id="PF00780">
    <property type="entry name" value="CNH"/>
    <property type="match status" value="1"/>
</dbReference>
<dbReference type="RefSeq" id="XP_034235903.1">
    <property type="nucleotide sequence ID" value="XM_034380012.1"/>
</dbReference>
<evidence type="ECO:0000313" key="25">
    <source>
        <dbReference type="Proteomes" id="UP000515158"/>
    </source>
</evidence>
<dbReference type="GO" id="GO:0004674">
    <property type="term" value="F:protein serine/threonine kinase activity"/>
    <property type="evidence" value="ECO:0007669"/>
    <property type="project" value="UniProtKB-KW"/>
</dbReference>
<accession>A0A6P8YP86</accession>
<evidence type="ECO:0000256" key="14">
    <source>
        <dbReference type="ARBA" id="ARBA00023054"/>
    </source>
</evidence>
<dbReference type="InterPro" id="IPR000961">
    <property type="entry name" value="AGC-kinase_C"/>
</dbReference>
<evidence type="ECO:0000259" key="22">
    <source>
        <dbReference type="PROSITE" id="PS50081"/>
    </source>
</evidence>
<evidence type="ECO:0000259" key="20">
    <source>
        <dbReference type="PROSITE" id="PS50003"/>
    </source>
</evidence>
<feature type="compositionally biased region" description="Basic and acidic residues" evidence="19">
    <location>
        <begin position="1327"/>
        <end position="1337"/>
    </location>
</feature>
<dbReference type="InterPro" id="IPR011009">
    <property type="entry name" value="Kinase-like_dom_sf"/>
</dbReference>
<dbReference type="GO" id="GO:0005737">
    <property type="term" value="C:cytoplasm"/>
    <property type="evidence" value="ECO:0007669"/>
    <property type="project" value="UniProtKB-SubCell"/>
</dbReference>
<comment type="subcellular location">
    <subcellularLocation>
        <location evidence="2">Cytoplasm</location>
    </subcellularLocation>
</comment>
<dbReference type="PROSITE" id="PS51285">
    <property type="entry name" value="AGC_KINASE_CTER"/>
    <property type="match status" value="1"/>
</dbReference>
<dbReference type="InterPro" id="IPR050839">
    <property type="entry name" value="Rho-assoc_Ser/Thr_Kinase"/>
</dbReference>
<keyword evidence="4" id="KW-0963">Cytoplasm</keyword>
<dbReference type="InterPro" id="IPR008271">
    <property type="entry name" value="Ser/Thr_kinase_AS"/>
</dbReference>
<dbReference type="GO" id="GO:0005524">
    <property type="term" value="F:ATP binding"/>
    <property type="evidence" value="ECO:0007669"/>
    <property type="project" value="UniProtKB-UniRule"/>
</dbReference>
<dbReference type="CDD" id="cd20814">
    <property type="entry name" value="CRIK"/>
    <property type="match status" value="1"/>
</dbReference>
<evidence type="ECO:0000256" key="16">
    <source>
        <dbReference type="ARBA" id="ARBA00048679"/>
    </source>
</evidence>
<dbReference type="Pfam" id="PF00169">
    <property type="entry name" value="PH"/>
    <property type="match status" value="1"/>
</dbReference>
<dbReference type="FunFam" id="3.30.200.20:FF:000017">
    <property type="entry name" value="Non-specific serine/threonine protein kinase"/>
    <property type="match status" value="1"/>
</dbReference>
<dbReference type="PROSITE" id="PS00479">
    <property type="entry name" value="ZF_DAG_PE_1"/>
    <property type="match status" value="1"/>
</dbReference>
<organism evidence="26">
    <name type="scientific">Thrips palmi</name>
    <name type="common">Melon thrips</name>
    <dbReference type="NCBI Taxonomy" id="161013"/>
    <lineage>
        <taxon>Eukaryota</taxon>
        <taxon>Metazoa</taxon>
        <taxon>Ecdysozoa</taxon>
        <taxon>Arthropoda</taxon>
        <taxon>Hexapoda</taxon>
        <taxon>Insecta</taxon>
        <taxon>Pterygota</taxon>
        <taxon>Neoptera</taxon>
        <taxon>Paraneoptera</taxon>
        <taxon>Thysanoptera</taxon>
        <taxon>Terebrantia</taxon>
        <taxon>Thripoidea</taxon>
        <taxon>Thripidae</taxon>
        <taxon>Thrips</taxon>
    </lineage>
</organism>
<evidence type="ECO:0000256" key="4">
    <source>
        <dbReference type="ARBA" id="ARBA00022490"/>
    </source>
</evidence>
<evidence type="ECO:0000259" key="24">
    <source>
        <dbReference type="PROSITE" id="PS51285"/>
    </source>
</evidence>
<evidence type="ECO:0000256" key="5">
    <source>
        <dbReference type="ARBA" id="ARBA00022527"/>
    </source>
</evidence>
<dbReference type="InterPro" id="IPR001849">
    <property type="entry name" value="PH_domain"/>
</dbReference>
<evidence type="ECO:0000256" key="10">
    <source>
        <dbReference type="ARBA" id="ARBA00022771"/>
    </source>
</evidence>
<feature type="coiled-coil region" evidence="18">
    <location>
        <begin position="733"/>
        <end position="805"/>
    </location>
</feature>
<sequence length="2034" mass="229671">MEPSKEPVSVRITRLNNMVLGKTPRSLIRREGLIDSLLVLYDECNNDSMKKDPNIAAFVEKFRSPVSEIRGMRVNISDFEVRKVIGRGHFGEVHLVREKQTGDAYAMKTLRKNDTLGNKRAFFENERDVMAIATSPWITSLQYAFQDMHNLYLVMEFHSGGDLLALLDRFGGRISEEFARFYLAEITSGIRSLHQMGYVHRDLKPDNVLLDRCGHIKLADFGSSAKLSSAGIVQADMPVGTPEYLAPEVLLSIETTEGKVKSRSAVSRSPQNQFSPLYGAECDFWSLGIVAYELVYGKTPFRSDQLATTYQNIQSHKKQLKYPDSIEVSNDFKDMVSGLITDANSRLTYDHLIKHPFFGDVDWVSLRDIVPPHVPVVNGDDDTSNFFEFERMQPAPSIENFKTHKEFSGRNLPFVGFTYARDSSTVSNLSGSVDPHLERKLEAKKKEIHGLLSKIHALEGTSGRKNHNAETLEKRAETAEQCLELIEQDRSRLETELARSRSEQQSLRRALDLEMQETKNMEARAMELIKSAKEKWDRLYAKEHKEKDKRIEQLTDQLTALNTTNNNLMSKLLRRDKEQTQLKTEVANLQELVKEYKDNMAKTRQSQRESVLDVQSRLSELASESQKELSELQKRLDSETRKFELHKSQLDKKRHELEKALEKSRLENKILNDKLVEKSNQLKYLDRTRVAELEKKIQMGCTKCTLWQERVATLESELSASMMSFEQHETTIAEREGHQLEKVSKEKSDLENRLQNFAFKEEENKEKLASLEKLMQSLQGSVDKLEEENAKLRDQNSALVKYKRRSSIGTIGSNLPTASPRASTTTTVTTTTVVASKAEASLEPACNDNMDEANHFQLQVMEANINKLESQLDKAKEAAILDRQAAQTARSELWRKEKELSDVKLDLRISEREVKRLKEETTKLESAKAKLEDDIKKDRELRRTEKDKISQLTRELEMLQAELKQDKLSSSTLTETLASYKTDLMAKEARMKELQVDLTAANRQVRLLELQVNKTDETCSELRDEKKRILQQLDEAQRSLQRLEVNSNVLKETCTMLEEQLEDFERLTSTHEAKEARLHEECSKLHTDIEVVQSELRLSKQNLNEEKSFRAQAEARVQVLESQLEECKASLAQAREQASEYKSLAERLTQQVNNTDEHTSQLEVTLHSAQRQIANLQAEMIGLKEEVTTQLTRIHTLKETNLRLDLELEESAEEERALLERVERLQSTISEMEACHRHRQVKSDATLQQQAKLIDYLQQKLEEQGRRKKTLTDKLFGKKDKENQMNSANIINAGFKELESQLLQERKKAQKLTDEIVRSSVHGPKSTPRDKEKEKHSSTVPDPEVLSPTAAKHLVLSPGSQAIKSQGSHQRMHHNIPHRFELKVIMRSSKCAACQDGLPFGRQAATCLECGVTAHHRCIALLPSTCGLPSGFARHFSQRWKKSRDGESVSSQNDAPCSTAVNMESWMKLPTRGNACWERRYVRLAGSELLIFSHEPSANSAHMSPIERYPLCPADGIASVSSASQTDVAGTAKSDVPYIIKVEVTPRTTCWPGSTQYLMALSAVDKEKWIEALKAAIRAGEAMKGTTASDRSRRYCGQVMVRLPQENKLDVSCILHINNQVMLLGAEEGLFSYHLNKENAKPVKIGGVGSVYQMTVMSNRGIAIMISGKNREVLFCDYAQLKSCAEAAECTQAVLNTRPVFAHGSTSSTDGCFQLIATSKPNESGTTTDILCAASAKRLVIFKWTGEGGFQQLKVLETQEPCSCILLTPHSIIVGCNKFFEIDAQDFSVEDFLDVSDKSLSHLISLAKKTNSFPSAILDVTMTGGRCSPEYLVCFHEVGVFVDQYGRRSREEDIKWAHVPFAFAFRKPFLMIFHFASVEIMRLSHTSFTRNLNDSGSTISECPASSVIELNSPLYLGDTLSFGSVYASNIPANGVEIVRLDGALACPDELGYSCTSLETASDNRDEAIAEVRDVCEFSFTSSIVQSLEESDEETEDARSSSHQGSDTQSSGQSDIHSRHVHFRKASTSTLHTAM</sequence>
<feature type="domain" description="Phorbol-ester/DAG-type" evidence="22">
    <location>
        <begin position="1377"/>
        <end position="1426"/>
    </location>
</feature>
<evidence type="ECO:0000256" key="17">
    <source>
        <dbReference type="PROSITE-ProRule" id="PRU10141"/>
    </source>
</evidence>
<evidence type="ECO:0000256" key="1">
    <source>
        <dbReference type="ARBA" id="ARBA00001946"/>
    </source>
</evidence>
<keyword evidence="6" id="KW-0597">Phosphoprotein</keyword>
<keyword evidence="10" id="KW-0863">Zinc-finger</keyword>
<evidence type="ECO:0000256" key="18">
    <source>
        <dbReference type="SAM" id="Coils"/>
    </source>
</evidence>
<dbReference type="PROSITE" id="PS50219">
    <property type="entry name" value="CNH"/>
    <property type="match status" value="1"/>
</dbReference>
<feature type="domain" description="PH" evidence="20">
    <location>
        <begin position="1460"/>
        <end position="1578"/>
    </location>
</feature>
<dbReference type="GO" id="GO:0031032">
    <property type="term" value="P:actomyosin structure organization"/>
    <property type="evidence" value="ECO:0007669"/>
    <property type="project" value="TreeGrafter"/>
</dbReference>
<keyword evidence="14 18" id="KW-0175">Coiled coil</keyword>
<keyword evidence="13 17" id="KW-0067">ATP-binding</keyword>
<feature type="region of interest" description="Disordered" evidence="19">
    <location>
        <begin position="1986"/>
        <end position="2034"/>
    </location>
</feature>
<dbReference type="Proteomes" id="UP000515158">
    <property type="component" value="Unplaced"/>
</dbReference>
<keyword evidence="5" id="KW-0723">Serine/threonine-protein kinase</keyword>
<evidence type="ECO:0000313" key="26">
    <source>
        <dbReference type="RefSeq" id="XP_034235902.1"/>
    </source>
</evidence>
<dbReference type="PROSITE" id="PS50081">
    <property type="entry name" value="ZF_DAG_PE_2"/>
    <property type="match status" value="1"/>
</dbReference>
<protein>
    <recommendedName>
        <fullName evidence="3">non-specific serine/threonine protein kinase</fullName>
        <ecNumber evidence="3">2.7.11.1</ecNumber>
    </recommendedName>
</protein>
<evidence type="ECO:0000313" key="27">
    <source>
        <dbReference type="RefSeq" id="XP_034235903.1"/>
    </source>
</evidence>
<comment type="catalytic activity">
    <reaction evidence="16">
        <text>L-seryl-[protein] + ATP = O-phospho-L-seryl-[protein] + ADP + H(+)</text>
        <dbReference type="Rhea" id="RHEA:17989"/>
        <dbReference type="Rhea" id="RHEA-COMP:9863"/>
        <dbReference type="Rhea" id="RHEA-COMP:11604"/>
        <dbReference type="ChEBI" id="CHEBI:15378"/>
        <dbReference type="ChEBI" id="CHEBI:29999"/>
        <dbReference type="ChEBI" id="CHEBI:30616"/>
        <dbReference type="ChEBI" id="CHEBI:83421"/>
        <dbReference type="ChEBI" id="CHEBI:456216"/>
        <dbReference type="EC" id="2.7.11.1"/>
    </reaction>
</comment>
<dbReference type="SUPFAM" id="SSF50729">
    <property type="entry name" value="PH domain-like"/>
    <property type="match status" value="1"/>
</dbReference>
<keyword evidence="11 26" id="KW-0418">Kinase</keyword>
<keyword evidence="8" id="KW-0479">Metal-binding</keyword>
<dbReference type="SMART" id="SM00220">
    <property type="entry name" value="S_TKc"/>
    <property type="match status" value="1"/>
</dbReference>
<comment type="cofactor">
    <cofactor evidence="1">
        <name>Mg(2+)</name>
        <dbReference type="ChEBI" id="CHEBI:18420"/>
    </cofactor>
</comment>
<dbReference type="SUPFAM" id="SSF56112">
    <property type="entry name" value="Protein kinase-like (PK-like)"/>
    <property type="match status" value="1"/>
</dbReference>
<dbReference type="FunFam" id="2.30.29.30:FF:000081">
    <property type="entry name" value="Citron rho-interacting serine/threonine kinase"/>
    <property type="match status" value="1"/>
</dbReference>
<feature type="compositionally biased region" description="Polar residues" evidence="19">
    <location>
        <begin position="2025"/>
        <end position="2034"/>
    </location>
</feature>
<feature type="domain" description="AGC-kinase C-terminal" evidence="24">
    <location>
        <begin position="359"/>
        <end position="429"/>
    </location>
</feature>
<feature type="coiled-coil region" evidence="18">
    <location>
        <begin position="858"/>
        <end position="1077"/>
    </location>
</feature>
<dbReference type="InterPro" id="IPR017441">
    <property type="entry name" value="Protein_kinase_ATP_BS"/>
</dbReference>
<dbReference type="SMART" id="SM00133">
    <property type="entry name" value="S_TK_X"/>
    <property type="match status" value="1"/>
</dbReference>
<reference evidence="26 27" key="1">
    <citation type="submission" date="2025-04" db="UniProtKB">
        <authorList>
            <consortium name="RefSeq"/>
        </authorList>
    </citation>
    <scope>IDENTIFICATION</scope>
    <source>
        <tissue evidence="26 27">Total insect</tissue>
    </source>
</reference>
<evidence type="ECO:0000256" key="15">
    <source>
        <dbReference type="ARBA" id="ARBA00047899"/>
    </source>
</evidence>
<dbReference type="SMART" id="SM00109">
    <property type="entry name" value="C1"/>
    <property type="match status" value="1"/>
</dbReference>
<feature type="domain" description="Protein kinase" evidence="21">
    <location>
        <begin position="79"/>
        <end position="358"/>
    </location>
</feature>
<dbReference type="Gene3D" id="3.30.60.20">
    <property type="match status" value="1"/>
</dbReference>
<keyword evidence="12" id="KW-0862">Zinc</keyword>
<dbReference type="InterPro" id="IPR002219">
    <property type="entry name" value="PKC_DAG/PE"/>
</dbReference>
<dbReference type="PROSITE" id="PS50003">
    <property type="entry name" value="PH_DOMAIN"/>
    <property type="match status" value="1"/>
</dbReference>
<evidence type="ECO:0000259" key="21">
    <source>
        <dbReference type="PROSITE" id="PS50011"/>
    </source>
</evidence>
<dbReference type="FunFam" id="1.10.510.10:FF:000751">
    <property type="entry name" value="Non-specific serine/threonine protein kinase"/>
    <property type="match status" value="1"/>
</dbReference>
<gene>
    <name evidence="26 27" type="primary">LOC117642137</name>
</gene>
<dbReference type="SUPFAM" id="SSF57889">
    <property type="entry name" value="Cysteine-rich domain"/>
    <property type="match status" value="1"/>
</dbReference>
<evidence type="ECO:0000256" key="13">
    <source>
        <dbReference type="ARBA" id="ARBA00022840"/>
    </source>
</evidence>
<feature type="coiled-coil region" evidence="18">
    <location>
        <begin position="469"/>
        <end position="681"/>
    </location>
</feature>
<dbReference type="InterPro" id="IPR001180">
    <property type="entry name" value="CNH_dom"/>
</dbReference>
<keyword evidence="7" id="KW-0808">Transferase</keyword>
<proteinExistence type="predicted"/>
<dbReference type="OrthoDB" id="5919042at2759"/>
<dbReference type="GeneID" id="117642137"/>
<dbReference type="Gene3D" id="3.30.200.20">
    <property type="entry name" value="Phosphorylase Kinase, domain 1"/>
    <property type="match status" value="1"/>
</dbReference>
<evidence type="ECO:0000256" key="9">
    <source>
        <dbReference type="ARBA" id="ARBA00022741"/>
    </source>
</evidence>
<evidence type="ECO:0000256" key="19">
    <source>
        <dbReference type="SAM" id="MobiDB-lite"/>
    </source>
</evidence>
<name>A0A6P8YP86_THRPL</name>
<dbReference type="GO" id="GO:0005856">
    <property type="term" value="C:cytoskeleton"/>
    <property type="evidence" value="ECO:0007669"/>
    <property type="project" value="TreeGrafter"/>
</dbReference>
<evidence type="ECO:0000256" key="3">
    <source>
        <dbReference type="ARBA" id="ARBA00012513"/>
    </source>
</evidence>
<dbReference type="Pfam" id="PF00069">
    <property type="entry name" value="Pkinase"/>
    <property type="match status" value="1"/>
</dbReference>
<dbReference type="InterPro" id="IPR017892">
    <property type="entry name" value="Pkinase_C"/>
</dbReference>
<dbReference type="SMART" id="SM00233">
    <property type="entry name" value="PH"/>
    <property type="match status" value="1"/>
</dbReference>
<keyword evidence="25" id="KW-1185">Reference proteome</keyword>
<dbReference type="SMART" id="SM00036">
    <property type="entry name" value="CNH"/>
    <property type="match status" value="1"/>
</dbReference>
<dbReference type="InterPro" id="IPR000719">
    <property type="entry name" value="Prot_kinase_dom"/>
</dbReference>
<dbReference type="Gene3D" id="1.10.510.10">
    <property type="entry name" value="Transferase(Phosphotransferase) domain 1"/>
    <property type="match status" value="1"/>
</dbReference>
<evidence type="ECO:0000256" key="11">
    <source>
        <dbReference type="ARBA" id="ARBA00022777"/>
    </source>
</evidence>
<dbReference type="Gene3D" id="2.30.29.30">
    <property type="entry name" value="Pleckstrin-homology domain (PH domain)/Phosphotyrosine-binding domain (PTB)"/>
    <property type="match status" value="1"/>
</dbReference>
<feature type="region of interest" description="Disordered" evidence="19">
    <location>
        <begin position="1311"/>
        <end position="1348"/>
    </location>
</feature>
<evidence type="ECO:0000256" key="7">
    <source>
        <dbReference type="ARBA" id="ARBA00022679"/>
    </source>
</evidence>
<dbReference type="PROSITE" id="PS50011">
    <property type="entry name" value="PROTEIN_KINASE_DOM"/>
    <property type="match status" value="1"/>
</dbReference>
<evidence type="ECO:0000259" key="23">
    <source>
        <dbReference type="PROSITE" id="PS50219"/>
    </source>
</evidence>
<feature type="compositionally biased region" description="Low complexity" evidence="19">
    <location>
        <begin position="2000"/>
        <end position="2014"/>
    </location>
</feature>
<feature type="coiled-coil region" evidence="18">
    <location>
        <begin position="1103"/>
        <end position="1228"/>
    </location>
</feature>
<dbReference type="Pfam" id="PF00130">
    <property type="entry name" value="C1_1"/>
    <property type="match status" value="1"/>
</dbReference>
<evidence type="ECO:0000256" key="8">
    <source>
        <dbReference type="ARBA" id="ARBA00022723"/>
    </source>
</evidence>
<feature type="domain" description="CNH" evidence="23">
    <location>
        <begin position="1608"/>
        <end position="1907"/>
    </location>
</feature>
<dbReference type="InterPro" id="IPR046349">
    <property type="entry name" value="C1-like_sf"/>
</dbReference>
<dbReference type="PROSITE" id="PS00108">
    <property type="entry name" value="PROTEIN_KINASE_ST"/>
    <property type="match status" value="1"/>
</dbReference>
<feature type="binding site" evidence="17">
    <location>
        <position position="108"/>
    </location>
    <ligand>
        <name>ATP</name>
        <dbReference type="ChEBI" id="CHEBI:30616"/>
    </ligand>
</feature>
<dbReference type="Pfam" id="PF00433">
    <property type="entry name" value="Pkinase_C"/>
    <property type="match status" value="1"/>
</dbReference>
<dbReference type="CTD" id="39429"/>
<evidence type="ECO:0000256" key="12">
    <source>
        <dbReference type="ARBA" id="ARBA00022833"/>
    </source>
</evidence>
<dbReference type="PROSITE" id="PS00107">
    <property type="entry name" value="PROTEIN_KINASE_ATP"/>
    <property type="match status" value="1"/>
</dbReference>
<comment type="catalytic activity">
    <reaction evidence="15">
        <text>L-threonyl-[protein] + ATP = O-phospho-L-threonyl-[protein] + ADP + H(+)</text>
        <dbReference type="Rhea" id="RHEA:46608"/>
        <dbReference type="Rhea" id="RHEA-COMP:11060"/>
        <dbReference type="Rhea" id="RHEA-COMP:11605"/>
        <dbReference type="ChEBI" id="CHEBI:15378"/>
        <dbReference type="ChEBI" id="CHEBI:30013"/>
        <dbReference type="ChEBI" id="CHEBI:30616"/>
        <dbReference type="ChEBI" id="CHEBI:61977"/>
        <dbReference type="ChEBI" id="CHEBI:456216"/>
        <dbReference type="EC" id="2.7.11.1"/>
    </reaction>
</comment>
<dbReference type="GO" id="GO:0008270">
    <property type="term" value="F:zinc ion binding"/>
    <property type="evidence" value="ECO:0007669"/>
    <property type="project" value="UniProtKB-KW"/>
</dbReference>
<dbReference type="PANTHER" id="PTHR22988:SF71">
    <property type="entry name" value="CITRON RHO-INTERACTING KINASE"/>
    <property type="match status" value="1"/>
</dbReference>
<dbReference type="InterPro" id="IPR011993">
    <property type="entry name" value="PH-like_dom_sf"/>
</dbReference>